<name>A0A3Q7FLE9_SOLLC</name>
<evidence type="ECO:0000256" key="4">
    <source>
        <dbReference type="ARBA" id="ARBA00022640"/>
    </source>
</evidence>
<dbReference type="PANTHER" id="PTHR33078">
    <property type="entry name" value="PROTEIN YCF2-RELATED"/>
    <property type="match status" value="1"/>
</dbReference>
<dbReference type="GO" id="GO:0009536">
    <property type="term" value="C:plastid"/>
    <property type="evidence" value="ECO:0007669"/>
    <property type="project" value="UniProtKB-SubCell"/>
</dbReference>
<keyword evidence="6" id="KW-0067">ATP-binding</keyword>
<dbReference type="Gramene" id="Solyc03g093320.2.1">
    <property type="protein sequence ID" value="Solyc03g093320.2.1.1"/>
    <property type="gene ID" value="Solyc03g093320.2"/>
</dbReference>
<accession>A0A3Q7FLE9</accession>
<evidence type="ECO:0000256" key="6">
    <source>
        <dbReference type="ARBA" id="ARBA00022840"/>
    </source>
</evidence>
<proteinExistence type="inferred from homology"/>
<keyword evidence="5" id="KW-0547">Nucleotide-binding</keyword>
<evidence type="ECO:0000256" key="2">
    <source>
        <dbReference type="ARBA" id="ARBA00004474"/>
    </source>
</evidence>
<dbReference type="EnsemblPlants" id="Solyc03g093320.2.1">
    <property type="protein sequence ID" value="Solyc03g093320.2.1.1"/>
    <property type="gene ID" value="Solyc03g093320.2"/>
</dbReference>
<comment type="similarity">
    <text evidence="3">Belongs to the Ycf2 family.</text>
</comment>
<dbReference type="Proteomes" id="UP000004994">
    <property type="component" value="Chromosome 3"/>
</dbReference>
<dbReference type="InParanoid" id="A0A3Q7FLE9"/>
<dbReference type="AlphaFoldDB" id="A0A3Q7FLE9"/>
<dbReference type="GO" id="GO:0005524">
    <property type="term" value="F:ATP binding"/>
    <property type="evidence" value="ECO:0007669"/>
    <property type="project" value="UniProtKB-KW"/>
</dbReference>
<reference evidence="7" key="1">
    <citation type="journal article" date="2012" name="Nature">
        <title>The tomato genome sequence provides insights into fleshy fruit evolution.</title>
        <authorList>
            <consortium name="Tomato Genome Consortium"/>
        </authorList>
    </citation>
    <scope>NUCLEOTIDE SEQUENCE [LARGE SCALE GENOMIC DNA]</scope>
    <source>
        <strain evidence="7">cv. Heinz 1706</strain>
    </source>
</reference>
<organism evidence="7">
    <name type="scientific">Solanum lycopersicum</name>
    <name type="common">Tomato</name>
    <name type="synonym">Lycopersicon esculentum</name>
    <dbReference type="NCBI Taxonomy" id="4081"/>
    <lineage>
        <taxon>Eukaryota</taxon>
        <taxon>Viridiplantae</taxon>
        <taxon>Streptophyta</taxon>
        <taxon>Embryophyta</taxon>
        <taxon>Tracheophyta</taxon>
        <taxon>Spermatophyta</taxon>
        <taxon>Magnoliopsida</taxon>
        <taxon>eudicotyledons</taxon>
        <taxon>Gunneridae</taxon>
        <taxon>Pentapetalae</taxon>
        <taxon>asterids</taxon>
        <taxon>lamiids</taxon>
        <taxon>Solanales</taxon>
        <taxon>Solanaceae</taxon>
        <taxon>Solanoideae</taxon>
        <taxon>Solaneae</taxon>
        <taxon>Solanum</taxon>
        <taxon>Solanum subgen. Lycopersicon</taxon>
    </lineage>
</organism>
<evidence type="ECO:0000256" key="1">
    <source>
        <dbReference type="ARBA" id="ARBA00002329"/>
    </source>
</evidence>
<comment type="subcellular location">
    <subcellularLocation>
        <location evidence="2">Plastid</location>
    </subcellularLocation>
</comment>
<keyword evidence="4" id="KW-0934">Plastid</keyword>
<evidence type="ECO:0000256" key="3">
    <source>
        <dbReference type="ARBA" id="ARBA00009361"/>
    </source>
</evidence>
<dbReference type="PaxDb" id="4081-Solyc03g093320.1.1"/>
<evidence type="ECO:0000313" key="7">
    <source>
        <dbReference type="EnsemblPlants" id="Solyc03g093320.2.1.1"/>
    </source>
</evidence>
<sequence>SQHTNIKSARRDFRPVGNPYWSRSFRGKRIIYDEEDELQKNDSVFSQSRTKQYQTRDRSQGLFQISQFI</sequence>
<evidence type="ECO:0000313" key="8">
    <source>
        <dbReference type="Proteomes" id="UP000004994"/>
    </source>
</evidence>
<comment type="function">
    <text evidence="1">Probable ATPase of unknown function. Its presence in a non-photosynthetic plant (Epifagus virginiana) and experiments in tobacco indicate that it has an essential function which is probably not related to photosynthesis.</text>
</comment>
<dbReference type="PANTHER" id="PTHR33078:SF100">
    <property type="entry name" value="PROTEIN YCF2"/>
    <property type="match status" value="1"/>
</dbReference>
<protein>
    <submittedName>
        <fullName evidence="7">Uncharacterized protein</fullName>
    </submittedName>
</protein>
<evidence type="ECO:0000256" key="5">
    <source>
        <dbReference type="ARBA" id="ARBA00022741"/>
    </source>
</evidence>
<keyword evidence="8" id="KW-1185">Reference proteome</keyword>
<reference evidence="7" key="2">
    <citation type="submission" date="2019-01" db="UniProtKB">
        <authorList>
            <consortium name="EnsemblPlants"/>
        </authorList>
    </citation>
    <scope>IDENTIFICATION</scope>
    <source>
        <strain evidence="7">cv. Heinz 1706</strain>
    </source>
</reference>